<protein>
    <submittedName>
        <fullName evidence="1">CG17840-like protein</fullName>
    </submittedName>
</protein>
<dbReference type="EMBL" id="EU280326">
    <property type="protein sequence ID" value="ACF39698.1"/>
    <property type="molecule type" value="Genomic_DNA"/>
</dbReference>
<name>B4Y0Z5_DROAE</name>
<evidence type="ECO:0000313" key="2">
    <source>
        <dbReference type="EMBL" id="ACF39699.1"/>
    </source>
</evidence>
<evidence type="ECO:0000313" key="1">
    <source>
        <dbReference type="EMBL" id="ACF39698.1"/>
    </source>
</evidence>
<organism evidence="1">
    <name type="scientific">Drosophila americana</name>
    <name type="common">Fruit fly</name>
    <dbReference type="NCBI Taxonomy" id="40366"/>
    <lineage>
        <taxon>Eukaryota</taxon>
        <taxon>Metazoa</taxon>
        <taxon>Ecdysozoa</taxon>
        <taxon>Arthropoda</taxon>
        <taxon>Hexapoda</taxon>
        <taxon>Insecta</taxon>
        <taxon>Pterygota</taxon>
        <taxon>Neoptera</taxon>
        <taxon>Endopterygota</taxon>
        <taxon>Diptera</taxon>
        <taxon>Brachycera</taxon>
        <taxon>Muscomorpha</taxon>
        <taxon>Ephydroidea</taxon>
        <taxon>Drosophilidae</taxon>
        <taxon>Drosophila</taxon>
    </lineage>
</organism>
<accession>B4Y0Z5</accession>
<sequence length="31" mass="3497">MNNDNPNIIFNPLISSIQKVVLYETRSVSCS</sequence>
<dbReference type="EMBL" id="EU280327">
    <property type="protein sequence ID" value="ACF39699.1"/>
    <property type="molecule type" value="Genomic_DNA"/>
</dbReference>
<reference evidence="1" key="1">
    <citation type="journal article" date="2007" name="Genetics">
        <title>Positive selection near an inversion breakpoint on the neo-X chromosome of Drosophila americana.</title>
        <authorList>
            <person name="Evans A.L."/>
            <person name="Mena P.A."/>
            <person name="McAllister B.F."/>
        </authorList>
    </citation>
    <scope>NUCLEOTIDE SEQUENCE</scope>
    <source>
        <strain evidence="2">15010-0951.15</strain>
        <strain evidence="1">NN97.4-Red</strain>
    </source>
</reference>
<proteinExistence type="predicted"/>
<dbReference type="AlphaFoldDB" id="B4Y0Z5"/>
<feature type="non-terminal residue" evidence="1">
    <location>
        <position position="31"/>
    </location>
</feature>